<protein>
    <submittedName>
        <fullName evidence="2">Uncharacterized protein</fullName>
    </submittedName>
</protein>
<keyword evidence="3" id="KW-1185">Reference proteome</keyword>
<gene>
    <name evidence="2" type="ORF">HYH02_009979</name>
</gene>
<feature type="compositionally biased region" description="Low complexity" evidence="1">
    <location>
        <begin position="198"/>
        <end position="218"/>
    </location>
</feature>
<feature type="region of interest" description="Disordered" evidence="1">
    <location>
        <begin position="1"/>
        <end position="26"/>
    </location>
</feature>
<feature type="region of interest" description="Disordered" evidence="1">
    <location>
        <begin position="187"/>
        <end position="263"/>
    </location>
</feature>
<name>A0A835TM41_9CHLO</name>
<feature type="compositionally biased region" description="Gly residues" evidence="1">
    <location>
        <begin position="224"/>
        <end position="244"/>
    </location>
</feature>
<proteinExistence type="predicted"/>
<dbReference type="OrthoDB" id="541346at2759"/>
<feature type="compositionally biased region" description="Low complexity" evidence="1">
    <location>
        <begin position="245"/>
        <end position="254"/>
    </location>
</feature>
<feature type="compositionally biased region" description="Basic and acidic residues" evidence="1">
    <location>
        <begin position="1"/>
        <end position="11"/>
    </location>
</feature>
<evidence type="ECO:0000313" key="2">
    <source>
        <dbReference type="EMBL" id="KAG2441390.1"/>
    </source>
</evidence>
<dbReference type="Proteomes" id="UP000613740">
    <property type="component" value="Unassembled WGS sequence"/>
</dbReference>
<organism evidence="2 3">
    <name type="scientific">Chlamydomonas schloesseri</name>
    <dbReference type="NCBI Taxonomy" id="2026947"/>
    <lineage>
        <taxon>Eukaryota</taxon>
        <taxon>Viridiplantae</taxon>
        <taxon>Chlorophyta</taxon>
        <taxon>core chlorophytes</taxon>
        <taxon>Chlorophyceae</taxon>
        <taxon>CS clade</taxon>
        <taxon>Chlamydomonadales</taxon>
        <taxon>Chlamydomonadaceae</taxon>
        <taxon>Chlamydomonas</taxon>
    </lineage>
</organism>
<comment type="caution">
    <text evidence="2">The sequence shown here is derived from an EMBL/GenBank/DDBJ whole genome shotgun (WGS) entry which is preliminary data.</text>
</comment>
<evidence type="ECO:0000313" key="3">
    <source>
        <dbReference type="Proteomes" id="UP000613740"/>
    </source>
</evidence>
<reference evidence="2" key="1">
    <citation type="journal article" date="2020" name="bioRxiv">
        <title>Comparative genomics of Chlamydomonas.</title>
        <authorList>
            <person name="Craig R.J."/>
            <person name="Hasan A.R."/>
            <person name="Ness R.W."/>
            <person name="Keightley P.D."/>
        </authorList>
    </citation>
    <scope>NUCLEOTIDE SEQUENCE</scope>
    <source>
        <strain evidence="2">CCAP 11/173</strain>
    </source>
</reference>
<accession>A0A835TM41</accession>
<sequence>MDAADVRDQEPSRCGPSKRNGGTEVSCRGGPLDDVHMDTSCSDEQGDVCWVCLDGASADKPLIRPCKKEMFCDFCAAKLPDWKHALTPPCGSQAPAVMNVNFGGRTYSFEVQPGPEGYRRFTAAIRAAFSLPEDSELNITFTCDEPNSEPVSSTAAGSLLTLQGAGAYDAAVHCASVSAARRLSTGNPLTQAPIWGPSSSSGGASSRSSVGGAGARSRNTSVGGAPGSSGSGSEGGAAGAGGAGTSPSSPSASGKMRMLGGLGRRLRNAMAELFGTGSGLGSPGAGAEPART</sequence>
<evidence type="ECO:0000256" key="1">
    <source>
        <dbReference type="SAM" id="MobiDB-lite"/>
    </source>
</evidence>
<dbReference type="EMBL" id="JAEHOD010000035">
    <property type="protein sequence ID" value="KAG2441390.1"/>
    <property type="molecule type" value="Genomic_DNA"/>
</dbReference>
<dbReference type="AlphaFoldDB" id="A0A835TM41"/>